<evidence type="ECO:0000256" key="5">
    <source>
        <dbReference type="SAM" id="MobiDB-lite"/>
    </source>
</evidence>
<dbReference type="InterPro" id="IPR005119">
    <property type="entry name" value="LysR_subst-bd"/>
</dbReference>
<dbReference type="Pfam" id="PF03466">
    <property type="entry name" value="LysR_substrate"/>
    <property type="match status" value="1"/>
</dbReference>
<dbReference type="InterPro" id="IPR036390">
    <property type="entry name" value="WH_DNA-bd_sf"/>
</dbReference>
<dbReference type="RefSeq" id="WP_073102352.1">
    <property type="nucleotide sequence ID" value="NZ_FQXE01000003.1"/>
</dbReference>
<proteinExistence type="inferred from homology"/>
<dbReference type="AlphaFoldDB" id="A0A1M5SSI7"/>
<evidence type="ECO:0000259" key="6">
    <source>
        <dbReference type="PROSITE" id="PS50931"/>
    </source>
</evidence>
<dbReference type="GO" id="GO:0043565">
    <property type="term" value="F:sequence-specific DNA binding"/>
    <property type="evidence" value="ECO:0007669"/>
    <property type="project" value="TreeGrafter"/>
</dbReference>
<dbReference type="Gene3D" id="1.10.10.10">
    <property type="entry name" value="Winged helix-like DNA-binding domain superfamily/Winged helix DNA-binding domain"/>
    <property type="match status" value="1"/>
</dbReference>
<keyword evidence="3 7" id="KW-0238">DNA-binding</keyword>
<dbReference type="GO" id="GO:0010628">
    <property type="term" value="P:positive regulation of gene expression"/>
    <property type="evidence" value="ECO:0007669"/>
    <property type="project" value="TreeGrafter"/>
</dbReference>
<keyword evidence="2" id="KW-0805">Transcription regulation</keyword>
<dbReference type="STRING" id="658167.SAMN04488135_103162"/>
<evidence type="ECO:0000256" key="2">
    <source>
        <dbReference type="ARBA" id="ARBA00023015"/>
    </source>
</evidence>
<feature type="domain" description="HTH lysR-type" evidence="6">
    <location>
        <begin position="1"/>
        <end position="58"/>
    </location>
</feature>
<dbReference type="Proteomes" id="UP000184226">
    <property type="component" value="Unassembled WGS sequence"/>
</dbReference>
<dbReference type="InterPro" id="IPR000847">
    <property type="entry name" value="LysR_HTH_N"/>
</dbReference>
<evidence type="ECO:0000256" key="3">
    <source>
        <dbReference type="ARBA" id="ARBA00023125"/>
    </source>
</evidence>
<keyword evidence="4" id="KW-0804">Transcription</keyword>
<dbReference type="PANTHER" id="PTHR30427">
    <property type="entry name" value="TRANSCRIPTIONAL ACTIVATOR PROTEIN LYSR"/>
    <property type="match status" value="1"/>
</dbReference>
<dbReference type="GO" id="GO:0003700">
    <property type="term" value="F:DNA-binding transcription factor activity"/>
    <property type="evidence" value="ECO:0007669"/>
    <property type="project" value="InterPro"/>
</dbReference>
<dbReference type="Gene3D" id="3.40.190.10">
    <property type="entry name" value="Periplasmic binding protein-like II"/>
    <property type="match status" value="2"/>
</dbReference>
<accession>A0A1M5SSI7</accession>
<sequence length="328" mass="35830">MEIRQLEAFAAVFSAGSVTAAARLLDRSQPVVSRQIQDLEHELGFTLFTRTRPQVTLTDQGRQFYEEVHNVLAGLQQLDTRTREIARGQPRPLRVAATFSLGATLVPAVVGRLERTAPVFEDKMNIDTMLPSDVVQAVADGQADIGITSLPMDLGRCQLHWSGQAPCMMALPVGHPLASRDVVRLSDLGDATVITMSNRSGLRHRLSTALLQDSPADKPRRHIETTSYVNALMLVRAGVGVALADPFTIATVAPDNVVFKPIDIHVPYMMGVLTHRDRTLSGEGQRFVQAMWDYAVERIPRFVRGDPSGLPTFHDPSEPAAPADGQAV</sequence>
<protein>
    <submittedName>
        <fullName evidence="7">DNA-binding transcriptional regulator, LysR family</fullName>
    </submittedName>
</protein>
<reference evidence="7 8" key="1">
    <citation type="submission" date="2016-11" db="EMBL/GenBank/DDBJ databases">
        <authorList>
            <person name="Jaros S."/>
            <person name="Januszkiewicz K."/>
            <person name="Wedrychowicz H."/>
        </authorList>
    </citation>
    <scope>NUCLEOTIDE SEQUENCE [LARGE SCALE GENOMIC DNA]</scope>
    <source>
        <strain evidence="7 8">CGMCC 1.10190</strain>
    </source>
</reference>
<gene>
    <name evidence="7" type="ORF">SAMN04488135_103162</name>
</gene>
<feature type="region of interest" description="Disordered" evidence="5">
    <location>
        <begin position="307"/>
        <end position="328"/>
    </location>
</feature>
<dbReference type="InterPro" id="IPR036388">
    <property type="entry name" value="WH-like_DNA-bd_sf"/>
</dbReference>
<dbReference type="SUPFAM" id="SSF46785">
    <property type="entry name" value="Winged helix' DNA-binding domain"/>
    <property type="match status" value="1"/>
</dbReference>
<organism evidence="7 8">
    <name type="scientific">Pollutimonas bauzanensis</name>
    <dbReference type="NCBI Taxonomy" id="658167"/>
    <lineage>
        <taxon>Bacteria</taxon>
        <taxon>Pseudomonadati</taxon>
        <taxon>Pseudomonadota</taxon>
        <taxon>Betaproteobacteria</taxon>
        <taxon>Burkholderiales</taxon>
        <taxon>Alcaligenaceae</taxon>
        <taxon>Pollutimonas</taxon>
    </lineage>
</organism>
<dbReference type="PRINTS" id="PR00039">
    <property type="entry name" value="HTHLYSR"/>
</dbReference>
<dbReference type="PANTHER" id="PTHR30427:SF1">
    <property type="entry name" value="TRANSCRIPTIONAL ACTIVATOR PROTEIN LYSR"/>
    <property type="match status" value="1"/>
</dbReference>
<keyword evidence="8" id="KW-1185">Reference proteome</keyword>
<name>A0A1M5SSI7_9BURK</name>
<evidence type="ECO:0000256" key="1">
    <source>
        <dbReference type="ARBA" id="ARBA00009437"/>
    </source>
</evidence>
<evidence type="ECO:0000313" key="8">
    <source>
        <dbReference type="Proteomes" id="UP000184226"/>
    </source>
</evidence>
<dbReference type="EMBL" id="FQXE01000003">
    <property type="protein sequence ID" value="SHH41268.1"/>
    <property type="molecule type" value="Genomic_DNA"/>
</dbReference>
<comment type="similarity">
    <text evidence="1">Belongs to the LysR transcriptional regulatory family.</text>
</comment>
<dbReference type="OrthoDB" id="110033at2"/>
<dbReference type="SUPFAM" id="SSF53850">
    <property type="entry name" value="Periplasmic binding protein-like II"/>
    <property type="match status" value="1"/>
</dbReference>
<dbReference type="FunFam" id="1.10.10.10:FF:000001">
    <property type="entry name" value="LysR family transcriptional regulator"/>
    <property type="match status" value="1"/>
</dbReference>
<evidence type="ECO:0000256" key="4">
    <source>
        <dbReference type="ARBA" id="ARBA00023163"/>
    </source>
</evidence>
<dbReference type="PROSITE" id="PS50931">
    <property type="entry name" value="HTH_LYSR"/>
    <property type="match status" value="1"/>
</dbReference>
<evidence type="ECO:0000313" key="7">
    <source>
        <dbReference type="EMBL" id="SHH41268.1"/>
    </source>
</evidence>
<dbReference type="Pfam" id="PF00126">
    <property type="entry name" value="HTH_1"/>
    <property type="match status" value="1"/>
</dbReference>